<keyword evidence="1" id="KW-1133">Transmembrane helix</keyword>
<name>A0A6G1JAL2_9PLEO</name>
<keyword evidence="1" id="KW-0472">Membrane</keyword>
<proteinExistence type="predicted"/>
<dbReference type="AlphaFoldDB" id="A0A6G1JAL2"/>
<protein>
    <submittedName>
        <fullName evidence="2">Uncharacterized protein</fullName>
    </submittedName>
</protein>
<gene>
    <name evidence="2" type="ORF">K458DRAFT_296066</name>
</gene>
<keyword evidence="1" id="KW-0812">Transmembrane</keyword>
<keyword evidence="3" id="KW-1185">Reference proteome</keyword>
<evidence type="ECO:0000256" key="1">
    <source>
        <dbReference type="SAM" id="Phobius"/>
    </source>
</evidence>
<evidence type="ECO:0000313" key="2">
    <source>
        <dbReference type="EMBL" id="KAF2687179.1"/>
    </source>
</evidence>
<dbReference type="Proteomes" id="UP000799291">
    <property type="component" value="Unassembled WGS sequence"/>
</dbReference>
<reference evidence="2" key="1">
    <citation type="journal article" date="2020" name="Stud. Mycol.">
        <title>101 Dothideomycetes genomes: a test case for predicting lifestyles and emergence of pathogens.</title>
        <authorList>
            <person name="Haridas S."/>
            <person name="Albert R."/>
            <person name="Binder M."/>
            <person name="Bloem J."/>
            <person name="Labutti K."/>
            <person name="Salamov A."/>
            <person name="Andreopoulos B."/>
            <person name="Baker S."/>
            <person name="Barry K."/>
            <person name="Bills G."/>
            <person name="Bluhm B."/>
            <person name="Cannon C."/>
            <person name="Castanera R."/>
            <person name="Culley D."/>
            <person name="Daum C."/>
            <person name="Ezra D."/>
            <person name="Gonzalez J."/>
            <person name="Henrissat B."/>
            <person name="Kuo A."/>
            <person name="Liang C."/>
            <person name="Lipzen A."/>
            <person name="Lutzoni F."/>
            <person name="Magnuson J."/>
            <person name="Mondo S."/>
            <person name="Nolan M."/>
            <person name="Ohm R."/>
            <person name="Pangilinan J."/>
            <person name="Park H.-J."/>
            <person name="Ramirez L."/>
            <person name="Alfaro M."/>
            <person name="Sun H."/>
            <person name="Tritt A."/>
            <person name="Yoshinaga Y."/>
            <person name="Zwiers L.-H."/>
            <person name="Turgeon B."/>
            <person name="Goodwin S."/>
            <person name="Spatafora J."/>
            <person name="Crous P."/>
            <person name="Grigoriev I."/>
        </authorList>
    </citation>
    <scope>NUCLEOTIDE SEQUENCE</scope>
    <source>
        <strain evidence="2">CBS 122367</strain>
    </source>
</reference>
<feature type="transmembrane region" description="Helical" evidence="1">
    <location>
        <begin position="56"/>
        <end position="76"/>
    </location>
</feature>
<evidence type="ECO:0000313" key="3">
    <source>
        <dbReference type="Proteomes" id="UP000799291"/>
    </source>
</evidence>
<dbReference type="EMBL" id="MU005575">
    <property type="protein sequence ID" value="KAF2687179.1"/>
    <property type="molecule type" value="Genomic_DNA"/>
</dbReference>
<sequence length="348" mass="39223">MPKATKRAPKARIEATIPEPFEAAPATLAPLLETFDHDTVYITHIDKHPASFKRRIFFVPVGLNTVLAALLLWRAYAAYPVYCNILLSFFGKPNETTIYYATTPWGKLIKQVVWRMAVFLFDWLLFTIVGPWPWSFFFESGGNPLMWRINVGFRDEEVYVRQSRGWGAKDLLGEAEGSSGKAGGDSPFFKTRILPAVDMTRLREKTGYLLMDGNFDLDFGSMIVATQLIDKKMISAKDFGTSVFVWAGSDTKGQWAVWNCGRLDDGAETEARHKIMLFKDRLTALGKESLFFKWVELVQFESSAPEGFTMERQTVTAEKAKKLFEDEGIDFDTFIRGIGGLGGLPGMD</sequence>
<feature type="transmembrane region" description="Helical" evidence="1">
    <location>
        <begin position="112"/>
        <end position="138"/>
    </location>
</feature>
<accession>A0A6G1JAL2</accession>
<dbReference type="OrthoDB" id="5421757at2759"/>
<organism evidence="2 3">
    <name type="scientific">Lentithecium fluviatile CBS 122367</name>
    <dbReference type="NCBI Taxonomy" id="1168545"/>
    <lineage>
        <taxon>Eukaryota</taxon>
        <taxon>Fungi</taxon>
        <taxon>Dikarya</taxon>
        <taxon>Ascomycota</taxon>
        <taxon>Pezizomycotina</taxon>
        <taxon>Dothideomycetes</taxon>
        <taxon>Pleosporomycetidae</taxon>
        <taxon>Pleosporales</taxon>
        <taxon>Massarineae</taxon>
        <taxon>Lentitheciaceae</taxon>
        <taxon>Lentithecium</taxon>
    </lineage>
</organism>